<reference evidence="6" key="1">
    <citation type="submission" date="2017-01" db="EMBL/GenBank/DDBJ databases">
        <title>Comparative genomics of anhydrobiosis in the tardigrade Hypsibius dujardini.</title>
        <authorList>
            <person name="Yoshida Y."/>
            <person name="Koutsovoulos G."/>
            <person name="Laetsch D."/>
            <person name="Stevens L."/>
            <person name="Kumar S."/>
            <person name="Horikawa D."/>
            <person name="Ishino K."/>
            <person name="Komine S."/>
            <person name="Tomita M."/>
            <person name="Blaxter M."/>
            <person name="Arakawa K."/>
        </authorList>
    </citation>
    <scope>NUCLEOTIDE SEQUENCE [LARGE SCALE GENOMIC DNA]</scope>
    <source>
        <strain evidence="6">Z151</strain>
    </source>
</reference>
<evidence type="ECO:0000313" key="5">
    <source>
        <dbReference type="EMBL" id="OQV23410.1"/>
    </source>
</evidence>
<dbReference type="Gene3D" id="2.60.120.290">
    <property type="entry name" value="Spermadhesin, CUB domain"/>
    <property type="match status" value="2"/>
</dbReference>
<dbReference type="PROSITE" id="PS01180">
    <property type="entry name" value="CUB"/>
    <property type="match status" value="2"/>
</dbReference>
<dbReference type="CDD" id="cd00041">
    <property type="entry name" value="CUB"/>
    <property type="match status" value="2"/>
</dbReference>
<feature type="chain" id="PRO_5013366003" description="CUB domain-containing protein" evidence="3">
    <location>
        <begin position="34"/>
        <end position="374"/>
    </location>
</feature>
<proteinExistence type="predicted"/>
<keyword evidence="6" id="KW-1185">Reference proteome</keyword>
<dbReference type="GO" id="GO:0005886">
    <property type="term" value="C:plasma membrane"/>
    <property type="evidence" value="ECO:0007669"/>
    <property type="project" value="TreeGrafter"/>
</dbReference>
<comment type="caution">
    <text evidence="2">Lacks conserved residue(s) required for the propagation of feature annotation.</text>
</comment>
<feature type="signal peptide" evidence="3">
    <location>
        <begin position="1"/>
        <end position="33"/>
    </location>
</feature>
<dbReference type="PANTHER" id="PTHR47537:SF2">
    <property type="entry name" value="CUBILIN"/>
    <property type="match status" value="1"/>
</dbReference>
<dbReference type="InterPro" id="IPR053207">
    <property type="entry name" value="Non-NMDA_GluR_Accessory"/>
</dbReference>
<evidence type="ECO:0000313" key="6">
    <source>
        <dbReference type="Proteomes" id="UP000192578"/>
    </source>
</evidence>
<name>A0A1W0X7Q5_HYPEX</name>
<accession>A0A1W0X7Q5</accession>
<dbReference type="InterPro" id="IPR000859">
    <property type="entry name" value="CUB_dom"/>
</dbReference>
<evidence type="ECO:0000256" key="2">
    <source>
        <dbReference type="PROSITE-ProRule" id="PRU00059"/>
    </source>
</evidence>
<evidence type="ECO:0000259" key="4">
    <source>
        <dbReference type="PROSITE" id="PS01180"/>
    </source>
</evidence>
<evidence type="ECO:0000256" key="3">
    <source>
        <dbReference type="SAM" id="SignalP"/>
    </source>
</evidence>
<organism evidence="5 6">
    <name type="scientific">Hypsibius exemplaris</name>
    <name type="common">Freshwater tardigrade</name>
    <dbReference type="NCBI Taxonomy" id="2072580"/>
    <lineage>
        <taxon>Eukaryota</taxon>
        <taxon>Metazoa</taxon>
        <taxon>Ecdysozoa</taxon>
        <taxon>Tardigrada</taxon>
        <taxon>Eutardigrada</taxon>
        <taxon>Parachela</taxon>
        <taxon>Hypsibioidea</taxon>
        <taxon>Hypsibiidae</taxon>
        <taxon>Hypsibius</taxon>
    </lineage>
</organism>
<comment type="caution">
    <text evidence="5">The sequence shown here is derived from an EMBL/GenBank/DDBJ whole genome shotgun (WGS) entry which is preliminary data.</text>
</comment>
<gene>
    <name evidence="5" type="ORF">BV898_02532</name>
</gene>
<dbReference type="Proteomes" id="UP000192578">
    <property type="component" value="Unassembled WGS sequence"/>
</dbReference>
<dbReference type="InterPro" id="IPR035914">
    <property type="entry name" value="Sperma_CUB_dom_sf"/>
</dbReference>
<dbReference type="Pfam" id="PF00431">
    <property type="entry name" value="CUB"/>
    <property type="match status" value="2"/>
</dbReference>
<feature type="domain" description="CUB" evidence="4">
    <location>
        <begin position="39"/>
        <end position="175"/>
    </location>
</feature>
<feature type="domain" description="CUB" evidence="4">
    <location>
        <begin position="192"/>
        <end position="334"/>
    </location>
</feature>
<keyword evidence="1" id="KW-1015">Disulfide bond</keyword>
<evidence type="ECO:0000256" key="1">
    <source>
        <dbReference type="ARBA" id="ARBA00023157"/>
    </source>
</evidence>
<dbReference type="AlphaFoldDB" id="A0A1W0X7Q5"/>
<protein>
    <recommendedName>
        <fullName evidence="4">CUB domain-containing protein</fullName>
    </recommendedName>
</protein>
<sequence length="374" mass="41800">MVLHGSMKMVPTDFCGLLLPVLAVAFLFGSTAANEAMLCNGVKTIHSSPNGHSTGYITSPNHPKPYPAENMQCTFRFEPKVGEQVQLTFSYFNLRESSKVPATQNCDLSDSIKIFIGTTRSNTEHGNQVGEYCGRTHPEIVMAVSRPLTVIFTVRAKDNPTIGAVYMFKAKYTFTKDYGFKTHAHQNHSAGCHFTFDGRRELAPGTQSGNGHFDSPNFGGLYPFATNCLYTFRAYGNQTIRLNFDKFKVEGHHDCRRTEDDFLYIKDGEMSKTDWQNFAVSAEEDPVKRETSTTLFCGLRNPPPFAAQQKVVNVIFKSGQWRTNTGFRGTYHFQGHPGVYWTRSSTTKSTTWSAGLTLLALFMLSIAQTFSSRS</sequence>
<dbReference type="SMART" id="SM00042">
    <property type="entry name" value="CUB"/>
    <property type="match status" value="2"/>
</dbReference>
<dbReference type="EMBL" id="MTYJ01000011">
    <property type="protein sequence ID" value="OQV23410.1"/>
    <property type="molecule type" value="Genomic_DNA"/>
</dbReference>
<keyword evidence="3" id="KW-0732">Signal</keyword>
<dbReference type="PANTHER" id="PTHR47537">
    <property type="entry name" value="CUBILIN"/>
    <property type="match status" value="1"/>
</dbReference>
<dbReference type="SUPFAM" id="SSF49854">
    <property type="entry name" value="Spermadhesin, CUB domain"/>
    <property type="match status" value="2"/>
</dbReference>
<dbReference type="OrthoDB" id="6369184at2759"/>